<accession>A0ABS8C7L4</accession>
<dbReference type="Proteomes" id="UP000633814">
    <property type="component" value="Unassembled WGS sequence"/>
</dbReference>
<dbReference type="RefSeq" id="WP_226752180.1">
    <property type="nucleotide sequence ID" value="NZ_JAEINI020000014.1"/>
</dbReference>
<dbReference type="Pfam" id="PF16154">
    <property type="entry name" value="DUF4862"/>
    <property type="match status" value="1"/>
</dbReference>
<evidence type="ECO:0000313" key="2">
    <source>
        <dbReference type="Proteomes" id="UP000633814"/>
    </source>
</evidence>
<name>A0ABS8C7L4_9ALTE</name>
<protein>
    <submittedName>
        <fullName evidence="1">DUF4862 family protein</fullName>
    </submittedName>
</protein>
<evidence type="ECO:0000313" key="1">
    <source>
        <dbReference type="EMBL" id="MCB5228118.1"/>
    </source>
</evidence>
<dbReference type="EMBL" id="JAEINI020000014">
    <property type="protein sequence ID" value="MCB5228118.1"/>
    <property type="molecule type" value="Genomic_DNA"/>
</dbReference>
<comment type="caution">
    <text evidence="1">The sequence shown here is derived from an EMBL/GenBank/DDBJ whole genome shotgun (WGS) entry which is preliminary data.</text>
</comment>
<keyword evidence="2" id="KW-1185">Reference proteome</keyword>
<sequence length="324" mass="35188">MSFYLGAYAASPNVSGWDPQLEAAYYQQLKSLESVRGLEHPFLGSLHAQDDQWFLQHIDTKWDFVFTTIPGVMNALATLPTFGLASTDEAGREAAIAFMRQANHAIAKLNTHLKRQAVTAIMLHSAPARHNCAGSAAAFKTSMQTLLSWDWHGARLLVEHCDALIDSHAPSKGFLSLTDELSVLSELNATQAPELPLGVVINWGRSVLETRQPDGALQHIAAAKAQGLLAGVMFSGISDQATEYGAWRDSHQPAQTNDLVAFGEPGSWLTEQAVADTLQACQGVNLAVLGLKIGIRPHSADLTLRLNYLRAQLGMLQRQVALCR</sequence>
<reference evidence="1 2" key="1">
    <citation type="submission" date="2021-10" db="EMBL/GenBank/DDBJ databases">
        <title>Alishewanella koreense sp. nov. isolated from seawater of southwestern coast in South Korea and the proposal for the reclassification of Rheinheimera perlucida and Rheinheimera tuosuensis as Arsukibacterium perlucida and Arsukibacterium tuosuensis.</title>
        <authorList>
            <person name="Kim K.H."/>
            <person name="Ruan W."/>
            <person name="Kim K.R."/>
            <person name="Baek J.H."/>
            <person name="Jeon C.O."/>
        </authorList>
    </citation>
    <scope>NUCLEOTIDE SEQUENCE [LARGE SCALE GENOMIC DNA]</scope>
    <source>
        <strain evidence="1 2">16-MA</strain>
    </source>
</reference>
<proteinExistence type="predicted"/>
<gene>
    <name evidence="1" type="ORF">JAO78_015005</name>
</gene>
<dbReference type="InterPro" id="IPR032344">
    <property type="entry name" value="DUF4862"/>
</dbReference>
<organism evidence="1 2">
    <name type="scientific">Alishewanella maricola</name>
    <dbReference type="NCBI Taxonomy" id="2795740"/>
    <lineage>
        <taxon>Bacteria</taxon>
        <taxon>Pseudomonadati</taxon>
        <taxon>Pseudomonadota</taxon>
        <taxon>Gammaproteobacteria</taxon>
        <taxon>Alteromonadales</taxon>
        <taxon>Alteromonadaceae</taxon>
        <taxon>Alishewanella</taxon>
    </lineage>
</organism>